<name>A0A8H6W8M8_9AGAR</name>
<dbReference type="EMBL" id="JACAZF010000004">
    <property type="protein sequence ID" value="KAF7307096.1"/>
    <property type="molecule type" value="Genomic_DNA"/>
</dbReference>
<dbReference type="OrthoDB" id="3190515at2759"/>
<dbReference type="RefSeq" id="XP_037222115.1">
    <property type="nucleotide sequence ID" value="XM_037361823.1"/>
</dbReference>
<sequence>MNTTFPIKVSLLTRIEVPRLTSIEDAKILQDVQRALKLKARREARLKSNPNPEVAAASSSAATSAARTSPVKQAFPSVIPLPTIESTPPNRGGNKVTNHPLPSSSDEGTTLDWSGLGGEEDKSERRWTMSITKKRDREKQPSDITVETRETMHAAKLAKFRSRMSPKALERAANVRDQLGRRYNLVFNAQSAGSLNPAHVVQWFANQNSSIRASLEQAEPLTWLRDYDKSKKQKQRSPWHISALIAEEYLQHLRGTIRAPLIPNHVEILNSSPNLSISSPQPYPSPHGSSYFVLGPSLGRKPSKEEEIPPALEPSIEFGRKSIDRESRRSVESGYSSLLSLPRVLASPSSPQFRPRVDSDRSSLSEHSDDGARRKKHVPAPLNRDILSSTTIKSGSRSLELRSILSPIPDDQRPEENEPSSSVERLSTDLPPTAINSHFSQPKVRISLPSKEELRVRLEEKRQHEADEEASNREYELKQRLLETTTAQNTRIRQLLNHISAGVREYDQIQTSLSNSLQLPYKNLPRELVDAFSHDPAAVTGATRKYQGWRAVDDIHHRVVRQREIFRDYLSSVSPTPIISESVLDNPITALSDTLHALEAERRDIAWRATEVFDKLRQVQVVHADVKTAYNDTMSHTSVIYPEISTIVALEESYKDQYQYFWDVAMDVLTLFLDTVTPFWRTYGKTIGDDIQHFLIIPLYRNEFTGQTKRYSIDRFPRRSLRHWVGLLVFFVGSVAGLVLQTKGAVTSICNFWLLSVPYPYLRLVMLGPFWITIIVQWWAVVVELAIVLTQFAIVAWWIGWSVNIFT</sequence>
<keyword evidence="2" id="KW-0812">Transmembrane</keyword>
<evidence type="ECO:0000313" key="4">
    <source>
        <dbReference type="Proteomes" id="UP000636479"/>
    </source>
</evidence>
<proteinExistence type="predicted"/>
<evidence type="ECO:0000256" key="2">
    <source>
        <dbReference type="SAM" id="Phobius"/>
    </source>
</evidence>
<comment type="caution">
    <text evidence="3">The sequence shown here is derived from an EMBL/GenBank/DDBJ whole genome shotgun (WGS) entry which is preliminary data.</text>
</comment>
<feature type="transmembrane region" description="Helical" evidence="2">
    <location>
        <begin position="786"/>
        <end position="806"/>
    </location>
</feature>
<dbReference type="GeneID" id="59344339"/>
<feature type="transmembrane region" description="Helical" evidence="2">
    <location>
        <begin position="721"/>
        <end position="740"/>
    </location>
</feature>
<feature type="region of interest" description="Disordered" evidence="1">
    <location>
        <begin position="43"/>
        <end position="145"/>
    </location>
</feature>
<organism evidence="3 4">
    <name type="scientific">Mycena indigotica</name>
    <dbReference type="NCBI Taxonomy" id="2126181"/>
    <lineage>
        <taxon>Eukaryota</taxon>
        <taxon>Fungi</taxon>
        <taxon>Dikarya</taxon>
        <taxon>Basidiomycota</taxon>
        <taxon>Agaricomycotina</taxon>
        <taxon>Agaricomycetes</taxon>
        <taxon>Agaricomycetidae</taxon>
        <taxon>Agaricales</taxon>
        <taxon>Marasmiineae</taxon>
        <taxon>Mycenaceae</taxon>
        <taxon>Mycena</taxon>
    </lineage>
</organism>
<accession>A0A8H6W8M8</accession>
<feature type="compositionally biased region" description="Low complexity" evidence="1">
    <location>
        <begin position="55"/>
        <end position="69"/>
    </location>
</feature>
<feature type="compositionally biased region" description="Basic and acidic residues" evidence="1">
    <location>
        <begin position="119"/>
        <end position="145"/>
    </location>
</feature>
<evidence type="ECO:0000313" key="3">
    <source>
        <dbReference type="EMBL" id="KAF7307096.1"/>
    </source>
</evidence>
<evidence type="ECO:0000256" key="1">
    <source>
        <dbReference type="SAM" id="MobiDB-lite"/>
    </source>
</evidence>
<keyword evidence="2" id="KW-1133">Transmembrane helix</keyword>
<gene>
    <name evidence="3" type="ORF">MIND_00502900</name>
</gene>
<feature type="compositionally biased region" description="Basic and acidic residues" evidence="1">
    <location>
        <begin position="318"/>
        <end position="329"/>
    </location>
</feature>
<protein>
    <submittedName>
        <fullName evidence="3">Uncharacterized protein</fullName>
    </submittedName>
</protein>
<dbReference type="AlphaFoldDB" id="A0A8H6W8M8"/>
<feature type="compositionally biased region" description="Basic and acidic residues" evidence="1">
    <location>
        <begin position="355"/>
        <end position="372"/>
    </location>
</feature>
<dbReference type="Proteomes" id="UP000636479">
    <property type="component" value="Unassembled WGS sequence"/>
</dbReference>
<feature type="compositionally biased region" description="Polar residues" evidence="1">
    <location>
        <begin position="386"/>
        <end position="397"/>
    </location>
</feature>
<feature type="transmembrane region" description="Helical" evidence="2">
    <location>
        <begin position="761"/>
        <end position="780"/>
    </location>
</feature>
<feature type="region of interest" description="Disordered" evidence="1">
    <location>
        <begin position="288"/>
        <end position="329"/>
    </location>
</feature>
<feature type="compositionally biased region" description="Polar residues" evidence="1">
    <location>
        <begin position="84"/>
        <end position="112"/>
    </location>
</feature>
<feature type="region of interest" description="Disordered" evidence="1">
    <location>
        <begin position="346"/>
        <end position="446"/>
    </location>
</feature>
<reference evidence="3" key="1">
    <citation type="submission" date="2020-05" db="EMBL/GenBank/DDBJ databases">
        <title>Mycena genomes resolve the evolution of fungal bioluminescence.</title>
        <authorList>
            <person name="Tsai I.J."/>
        </authorList>
    </citation>
    <scope>NUCLEOTIDE SEQUENCE</scope>
    <source>
        <strain evidence="3">171206Taipei</strain>
    </source>
</reference>
<keyword evidence="4" id="KW-1185">Reference proteome</keyword>
<keyword evidence="2" id="KW-0472">Membrane</keyword>